<accession>I1DTB0</accession>
<evidence type="ECO:0000313" key="1">
    <source>
        <dbReference type="EMBL" id="GAB57288.1"/>
    </source>
</evidence>
<name>I1DTB0_9GAMM</name>
<organism evidence="1 2">
    <name type="scientific">Rheinheimera nanhaiensis E407-8</name>
    <dbReference type="NCBI Taxonomy" id="562729"/>
    <lineage>
        <taxon>Bacteria</taxon>
        <taxon>Pseudomonadati</taxon>
        <taxon>Pseudomonadota</taxon>
        <taxon>Gammaproteobacteria</taxon>
        <taxon>Chromatiales</taxon>
        <taxon>Chromatiaceae</taxon>
        <taxon>Rheinheimera</taxon>
    </lineage>
</organism>
<protein>
    <submittedName>
        <fullName evidence="1">Uncharacterized protein</fullName>
    </submittedName>
</protein>
<dbReference type="STRING" id="562729.RNAN_0251"/>
<dbReference type="EMBL" id="BAFK01000001">
    <property type="protein sequence ID" value="GAB57288.1"/>
    <property type="molecule type" value="Genomic_DNA"/>
</dbReference>
<dbReference type="RefSeq" id="WP_008217924.1">
    <property type="nucleotide sequence ID" value="NZ_BAFK01000001.1"/>
</dbReference>
<gene>
    <name evidence="1" type="ORF">RNAN_0251</name>
</gene>
<dbReference type="Proteomes" id="UP000004374">
    <property type="component" value="Unassembled WGS sequence"/>
</dbReference>
<sequence>MIKLTYLVITATQAKAELRLWQQQGKNLLALVKLQHSKPGFSLYIPGYRCNNWYRLDRQYYPSQQAALAAYGELLDSLTDEYTQKGVSSVPFIGHSKLNHQITEEAK</sequence>
<evidence type="ECO:0000313" key="2">
    <source>
        <dbReference type="Proteomes" id="UP000004374"/>
    </source>
</evidence>
<dbReference type="OrthoDB" id="5771523at2"/>
<reference evidence="1 2" key="1">
    <citation type="journal article" date="2012" name="J. Bacteriol.">
        <title>Genome Sequence of the Protease-Producing Bacterium Rheinheimera nanhaiensis E407-8T, Isolated from Deep-Sea Sediment of the South China Sea.</title>
        <authorList>
            <person name="Zhang X.-Y."/>
            <person name="Zhang Y.-J."/>
            <person name="Qin Q.-L."/>
            <person name="Xie B.-B."/>
            <person name="Chen X.-L."/>
            <person name="Zhou B.-C."/>
            <person name="Zhang Y.-Z."/>
        </authorList>
    </citation>
    <scope>NUCLEOTIDE SEQUENCE [LARGE SCALE GENOMIC DNA]</scope>
    <source>
        <strain evidence="1 2">E407-8</strain>
    </source>
</reference>
<dbReference type="AlphaFoldDB" id="I1DTB0"/>
<comment type="caution">
    <text evidence="1">The sequence shown here is derived from an EMBL/GenBank/DDBJ whole genome shotgun (WGS) entry which is preliminary data.</text>
</comment>
<proteinExistence type="predicted"/>
<keyword evidence="2" id="KW-1185">Reference proteome</keyword>